<dbReference type="KEGG" id="mfp:MBIO_0271"/>
<evidence type="ECO:0000256" key="4">
    <source>
        <dbReference type="ARBA" id="ARBA00023172"/>
    </source>
</evidence>
<dbReference type="EMBL" id="AP009608">
    <property type="protein sequence ID" value="BAH69536.1"/>
    <property type="molecule type" value="Genomic_DNA"/>
</dbReference>
<reference evidence="6 7" key="1">
    <citation type="journal article" date="2009" name="Curr. Microbiol.">
        <title>Molecular cloning and expression of a novel cholinephosphotransferase involved in glycoglycerophospholipid biosynthesis of Mycoplasma fermentans.</title>
        <authorList>
            <person name="Ishida N."/>
            <person name="Irikura D."/>
            <person name="Matsuda K."/>
            <person name="Sato S."/>
            <person name="Asano K."/>
        </authorList>
    </citation>
    <scope>NUCLEOTIDE SEQUENCE [LARGE SCALE GENOMIC DNA]</scope>
    <source>
        <strain evidence="7">ATCC 19989 / NBRC 14854 / NCTC 10117 / PG18</strain>
    </source>
</reference>
<keyword evidence="4" id="KW-0233">DNA recombination</keyword>
<dbReference type="GO" id="GO:0006310">
    <property type="term" value="P:DNA recombination"/>
    <property type="evidence" value="ECO:0007669"/>
    <property type="project" value="UniProtKB-KW"/>
</dbReference>
<evidence type="ECO:0000256" key="2">
    <source>
        <dbReference type="ARBA" id="ARBA00022763"/>
    </source>
</evidence>
<keyword evidence="7" id="KW-1185">Reference proteome</keyword>
<proteinExistence type="predicted"/>
<evidence type="ECO:0000313" key="7">
    <source>
        <dbReference type="Proteomes" id="UP000006810"/>
    </source>
</evidence>
<dbReference type="PATRIC" id="fig|496833.3.peg.696"/>
<dbReference type="InterPro" id="IPR000085">
    <property type="entry name" value="RuvA"/>
</dbReference>
<evidence type="ECO:0000256" key="3">
    <source>
        <dbReference type="ARBA" id="ARBA00023125"/>
    </source>
</evidence>
<dbReference type="Gene3D" id="1.10.150.20">
    <property type="entry name" value="5' to 3' exonuclease, C-terminal subdomain"/>
    <property type="match status" value="1"/>
</dbReference>
<dbReference type="GO" id="GO:0003677">
    <property type="term" value="F:DNA binding"/>
    <property type="evidence" value="ECO:0007669"/>
    <property type="project" value="UniProtKB-KW"/>
</dbReference>
<dbReference type="SUPFAM" id="SSF47781">
    <property type="entry name" value="RuvA domain 2-like"/>
    <property type="match status" value="1"/>
</dbReference>
<dbReference type="GO" id="GO:0006281">
    <property type="term" value="P:DNA repair"/>
    <property type="evidence" value="ECO:0007669"/>
    <property type="project" value="UniProtKB-KW"/>
</dbReference>
<dbReference type="Proteomes" id="UP000006810">
    <property type="component" value="Chromosome"/>
</dbReference>
<dbReference type="Gene3D" id="2.40.50.140">
    <property type="entry name" value="Nucleic acid-binding proteins"/>
    <property type="match status" value="1"/>
</dbReference>
<dbReference type="Pfam" id="PF14520">
    <property type="entry name" value="HHH_5"/>
    <property type="match status" value="1"/>
</dbReference>
<organism evidence="6 7">
    <name type="scientific">Mycoplasmopsis fermentans (strain ATCC 19989 / NBRC 14854 / NCTC 10117 / PG18)</name>
    <name type="common">Mycoplasma fermentans</name>
    <dbReference type="NCBI Taxonomy" id="496833"/>
    <lineage>
        <taxon>Bacteria</taxon>
        <taxon>Bacillati</taxon>
        <taxon>Mycoplasmatota</taxon>
        <taxon>Mycoplasmoidales</taxon>
        <taxon>Metamycoplasmataceae</taxon>
        <taxon>Mycoplasmopsis</taxon>
    </lineage>
</organism>
<keyword evidence="5" id="KW-0234">DNA repair</keyword>
<dbReference type="InterPro" id="IPR010994">
    <property type="entry name" value="RuvA_2-like"/>
</dbReference>
<accession>C4XEG4</accession>
<keyword evidence="2" id="KW-0227">DNA damage</keyword>
<dbReference type="HOGENOM" id="CLU_1784733_0_0_14"/>
<name>C4XEG4_MYCFP</name>
<keyword evidence="3" id="KW-0238">DNA-binding</keyword>
<gene>
    <name evidence="6" type="ordered locus">MBIO_0271</name>
</gene>
<evidence type="ECO:0000313" key="6">
    <source>
        <dbReference type="EMBL" id="BAH69536.1"/>
    </source>
</evidence>
<protein>
    <submittedName>
        <fullName evidence="6">Uncharacterized protein</fullName>
    </submittedName>
</protein>
<dbReference type="eggNOG" id="COG0632">
    <property type="taxonomic scope" value="Bacteria"/>
</dbReference>
<dbReference type="InterPro" id="IPR012340">
    <property type="entry name" value="NA-bd_OB-fold"/>
</dbReference>
<dbReference type="GO" id="GO:0003678">
    <property type="term" value="F:DNA helicase activity"/>
    <property type="evidence" value="ECO:0007669"/>
    <property type="project" value="InterPro"/>
</dbReference>
<sequence length="154" mass="18080">MVLIRKEKNMVLYRKGKIVYKDGKNLIFESDNVGYYVTFPDNKRIKLNQELKMCLYEIKNDFTWSLYGFKELEERKLFADLLNLNGIGPRVAFNVLNVGFDKAINLIRDGNIEEIAKIEYINPRIARIIVEELKEKLSSKSKDVKKLKLCLKIM</sequence>
<evidence type="ECO:0000256" key="5">
    <source>
        <dbReference type="ARBA" id="ARBA00023204"/>
    </source>
</evidence>
<keyword evidence="1" id="KW-0963">Cytoplasm</keyword>
<dbReference type="AlphaFoldDB" id="C4XEG4"/>
<dbReference type="NCBIfam" id="TIGR00084">
    <property type="entry name" value="ruvA"/>
    <property type="match status" value="1"/>
</dbReference>
<evidence type="ECO:0000256" key="1">
    <source>
        <dbReference type="ARBA" id="ARBA00022490"/>
    </source>
</evidence>